<dbReference type="RefSeq" id="WP_282213989.1">
    <property type="nucleotide sequence ID" value="NZ_BAAAUN010000001.1"/>
</dbReference>
<dbReference type="Pfam" id="PF14300">
    <property type="entry name" value="DMP19"/>
    <property type="match status" value="1"/>
</dbReference>
<dbReference type="Proteomes" id="UP001215097">
    <property type="component" value="Chromosome"/>
</dbReference>
<protein>
    <submittedName>
        <fullName evidence="2">DMP19 family protein</fullName>
    </submittedName>
</protein>
<evidence type="ECO:0000259" key="1">
    <source>
        <dbReference type="Pfam" id="PF14300"/>
    </source>
</evidence>
<organism evidence="2 3">
    <name type="scientific">Microbacterium luteolum</name>
    <name type="common">Aureobacterium luteolum</name>
    <dbReference type="NCBI Taxonomy" id="69367"/>
    <lineage>
        <taxon>Bacteria</taxon>
        <taxon>Bacillati</taxon>
        <taxon>Actinomycetota</taxon>
        <taxon>Actinomycetes</taxon>
        <taxon>Micrococcales</taxon>
        <taxon>Microbacteriaceae</taxon>
        <taxon>Microbacterium</taxon>
    </lineage>
</organism>
<gene>
    <name evidence="2" type="ORF">KV395_11635</name>
</gene>
<dbReference type="InterPro" id="IPR025402">
    <property type="entry name" value="DMP19_C"/>
</dbReference>
<sequence length="127" mass="13931">MFYNDHFETDRSMLTEDERGLLAILDLRQEVASGGFDSYLSGWGGNTAVDALDALPAALGTEWADVLRDAMGLLGSPYPNDPDERYEILQSRDTEEEIDALDARLNTLEATSDVDARLGAVLAALHR</sequence>
<proteinExistence type="predicted"/>
<keyword evidence="3" id="KW-1185">Reference proteome</keyword>
<dbReference type="EMBL" id="CP078075">
    <property type="protein sequence ID" value="WDM43855.1"/>
    <property type="molecule type" value="Genomic_DNA"/>
</dbReference>
<feature type="domain" description="DNA mimic protein DMP19 C-terminal" evidence="1">
    <location>
        <begin position="14"/>
        <end position="120"/>
    </location>
</feature>
<dbReference type="Gene3D" id="1.20.1420.60">
    <property type="match status" value="1"/>
</dbReference>
<reference evidence="2 3" key="1">
    <citation type="submission" date="2021-06" db="EMBL/GenBank/DDBJ databases">
        <title>Genome-based taxonomic framework of Microbacterium strains isolated from marine environment, the description of four new species and reclassification of four preexisting species.</title>
        <authorList>
            <person name="Lee S.D."/>
            <person name="Kim S.-M."/>
            <person name="Byeon Y.-S."/>
            <person name="Yang H.L."/>
            <person name="Kim I.S."/>
        </authorList>
    </citation>
    <scope>NUCLEOTIDE SEQUENCE [LARGE SCALE GENOMIC DNA]</scope>
    <source>
        <strain evidence="2 3">KACC 14465</strain>
    </source>
</reference>
<evidence type="ECO:0000313" key="2">
    <source>
        <dbReference type="EMBL" id="WDM43855.1"/>
    </source>
</evidence>
<name>A0ABY7XP24_MICLT</name>
<accession>A0ABY7XP24</accession>
<evidence type="ECO:0000313" key="3">
    <source>
        <dbReference type="Proteomes" id="UP001215097"/>
    </source>
</evidence>